<name>A0ABP8Z2U0_9MICO</name>
<evidence type="ECO:0000256" key="1">
    <source>
        <dbReference type="ARBA" id="ARBA00004141"/>
    </source>
</evidence>
<evidence type="ECO:0000256" key="2">
    <source>
        <dbReference type="ARBA" id="ARBA00022448"/>
    </source>
</evidence>
<dbReference type="CDD" id="cd06261">
    <property type="entry name" value="TM_PBP2"/>
    <property type="match status" value="1"/>
</dbReference>
<comment type="subcellular location">
    <subcellularLocation>
        <location evidence="6">Cell membrane</location>
        <topology evidence="6">Multi-pass membrane protein</topology>
    </subcellularLocation>
    <subcellularLocation>
        <location evidence="1">Membrane</location>
        <topology evidence="1">Multi-pass membrane protein</topology>
    </subcellularLocation>
</comment>
<dbReference type="InterPro" id="IPR000515">
    <property type="entry name" value="MetI-like"/>
</dbReference>
<gene>
    <name evidence="9" type="ORF">GCM10025783_15790</name>
</gene>
<keyword evidence="2 6" id="KW-0813">Transport</keyword>
<reference evidence="10" key="1">
    <citation type="journal article" date="2019" name="Int. J. Syst. Evol. Microbiol.">
        <title>The Global Catalogue of Microorganisms (GCM) 10K type strain sequencing project: providing services to taxonomists for standard genome sequencing and annotation.</title>
        <authorList>
            <consortium name="The Broad Institute Genomics Platform"/>
            <consortium name="The Broad Institute Genome Sequencing Center for Infectious Disease"/>
            <person name="Wu L."/>
            <person name="Ma J."/>
        </authorList>
    </citation>
    <scope>NUCLEOTIDE SEQUENCE [LARGE SCALE GENOMIC DNA]</scope>
    <source>
        <strain evidence="10">JCM 19015</strain>
    </source>
</reference>
<dbReference type="Pfam" id="PF00528">
    <property type="entry name" value="BPD_transp_1"/>
    <property type="match status" value="1"/>
</dbReference>
<feature type="transmembrane region" description="Helical" evidence="6">
    <location>
        <begin position="33"/>
        <end position="54"/>
    </location>
</feature>
<keyword evidence="3 6" id="KW-0812">Transmembrane</keyword>
<comment type="similarity">
    <text evidence="6">Belongs to the binding-protein-dependent transport system permease family.</text>
</comment>
<evidence type="ECO:0000256" key="3">
    <source>
        <dbReference type="ARBA" id="ARBA00022692"/>
    </source>
</evidence>
<feature type="transmembrane region" description="Helical" evidence="6">
    <location>
        <begin position="66"/>
        <end position="90"/>
    </location>
</feature>
<evidence type="ECO:0000313" key="9">
    <source>
        <dbReference type="EMBL" id="GAA4744867.1"/>
    </source>
</evidence>
<feature type="region of interest" description="Disordered" evidence="7">
    <location>
        <begin position="223"/>
        <end position="252"/>
    </location>
</feature>
<dbReference type="PANTHER" id="PTHR30177">
    <property type="entry name" value="GLYCINE BETAINE/L-PROLINE TRANSPORT SYSTEM PERMEASE PROTEIN PROW"/>
    <property type="match status" value="1"/>
</dbReference>
<proteinExistence type="inferred from homology"/>
<accession>A0ABP8Z2U0</accession>
<comment type="caution">
    <text evidence="9">The sequence shown here is derived from an EMBL/GenBank/DDBJ whole genome shotgun (WGS) entry which is preliminary data.</text>
</comment>
<sequence>MLFLDAFRWIFDPEHWSTVNFGPGILDELGAHLWLTLISVVVTAAIALPVGLYIGHTGRGRRFAILLANVVRAFPTLGLLSLLLSTALFASQDAGVVANVLVFVLLGVPPLLAGAYAGLESIDRRTIDAARAMGHTELQILRRVELPLAAPLILGGLRSAVLQIIASVTIVSYFGTNSLGDFILSGLASTDYVQVVAGSILVTALALLVDGVLAVVQRTARPRGVSRGRDRTTTARGRSASAVSRAPMPEGN</sequence>
<dbReference type="Gene3D" id="1.10.3720.10">
    <property type="entry name" value="MetI-like"/>
    <property type="match status" value="1"/>
</dbReference>
<dbReference type="PROSITE" id="PS50928">
    <property type="entry name" value="ABC_TM1"/>
    <property type="match status" value="1"/>
</dbReference>
<evidence type="ECO:0000313" key="10">
    <source>
        <dbReference type="Proteomes" id="UP001500121"/>
    </source>
</evidence>
<feature type="domain" description="ABC transmembrane type-1" evidence="8">
    <location>
        <begin position="29"/>
        <end position="213"/>
    </location>
</feature>
<evidence type="ECO:0000256" key="5">
    <source>
        <dbReference type="ARBA" id="ARBA00023136"/>
    </source>
</evidence>
<dbReference type="EMBL" id="BAABLP010000002">
    <property type="protein sequence ID" value="GAA4744867.1"/>
    <property type="molecule type" value="Genomic_DNA"/>
</dbReference>
<evidence type="ECO:0000256" key="4">
    <source>
        <dbReference type="ARBA" id="ARBA00022989"/>
    </source>
</evidence>
<dbReference type="InterPro" id="IPR035906">
    <property type="entry name" value="MetI-like_sf"/>
</dbReference>
<protein>
    <submittedName>
        <fullName evidence="9">ABC transporter permease subunit</fullName>
    </submittedName>
</protein>
<keyword evidence="5 6" id="KW-0472">Membrane</keyword>
<dbReference type="PANTHER" id="PTHR30177:SF33">
    <property type="entry name" value="POSSIBLE OSMOPROTECTANT (GLYCINE BETAINE_CARNITINE_CHOLINE_L-PROLINE) TRANSPORT INTEGRAL MEMBRANE PROTEIN ABC TRANSPORTER PROZ"/>
    <property type="match status" value="1"/>
</dbReference>
<dbReference type="RefSeq" id="WP_345480527.1">
    <property type="nucleotide sequence ID" value="NZ_BAABLP010000002.1"/>
</dbReference>
<feature type="transmembrane region" description="Helical" evidence="6">
    <location>
        <begin position="195"/>
        <end position="216"/>
    </location>
</feature>
<keyword evidence="10" id="KW-1185">Reference proteome</keyword>
<feature type="transmembrane region" description="Helical" evidence="6">
    <location>
        <begin position="148"/>
        <end position="175"/>
    </location>
</feature>
<evidence type="ECO:0000256" key="7">
    <source>
        <dbReference type="SAM" id="MobiDB-lite"/>
    </source>
</evidence>
<feature type="transmembrane region" description="Helical" evidence="6">
    <location>
        <begin position="96"/>
        <end position="119"/>
    </location>
</feature>
<evidence type="ECO:0000259" key="8">
    <source>
        <dbReference type="PROSITE" id="PS50928"/>
    </source>
</evidence>
<dbReference type="InterPro" id="IPR051204">
    <property type="entry name" value="ABC_transp_perm/SBD"/>
</dbReference>
<evidence type="ECO:0000256" key="6">
    <source>
        <dbReference type="RuleBase" id="RU363032"/>
    </source>
</evidence>
<feature type="compositionally biased region" description="Low complexity" evidence="7">
    <location>
        <begin position="234"/>
        <end position="246"/>
    </location>
</feature>
<dbReference type="Proteomes" id="UP001500121">
    <property type="component" value="Unassembled WGS sequence"/>
</dbReference>
<organism evidence="9 10">
    <name type="scientific">Amnibacterium soli</name>
    <dbReference type="NCBI Taxonomy" id="1282736"/>
    <lineage>
        <taxon>Bacteria</taxon>
        <taxon>Bacillati</taxon>
        <taxon>Actinomycetota</taxon>
        <taxon>Actinomycetes</taxon>
        <taxon>Micrococcales</taxon>
        <taxon>Microbacteriaceae</taxon>
        <taxon>Amnibacterium</taxon>
    </lineage>
</organism>
<keyword evidence="4 6" id="KW-1133">Transmembrane helix</keyword>
<dbReference type="SUPFAM" id="SSF161098">
    <property type="entry name" value="MetI-like"/>
    <property type="match status" value="1"/>
</dbReference>